<dbReference type="PROSITE" id="PS50042">
    <property type="entry name" value="CNMP_BINDING_3"/>
    <property type="match status" value="1"/>
</dbReference>
<feature type="transmembrane region" description="Helical" evidence="10">
    <location>
        <begin position="295"/>
        <end position="317"/>
    </location>
</feature>
<dbReference type="InterPro" id="IPR050866">
    <property type="entry name" value="CNG_cation_channel"/>
</dbReference>
<dbReference type="InterPro" id="IPR014710">
    <property type="entry name" value="RmlC-like_jellyroll"/>
</dbReference>
<keyword evidence="13" id="KW-1185">Reference proteome</keyword>
<proteinExistence type="predicted"/>
<gene>
    <name evidence="12" type="ORF">PEVE_00007878</name>
</gene>
<dbReference type="CDD" id="cd00038">
    <property type="entry name" value="CAP_ED"/>
    <property type="match status" value="1"/>
</dbReference>
<evidence type="ECO:0000256" key="3">
    <source>
        <dbReference type="ARBA" id="ARBA00022692"/>
    </source>
</evidence>
<keyword evidence="3 10" id="KW-0812">Transmembrane</keyword>
<feature type="coiled-coil region" evidence="9">
    <location>
        <begin position="555"/>
        <end position="600"/>
    </location>
</feature>
<keyword evidence="8" id="KW-0407">Ion channel</keyword>
<dbReference type="SMART" id="SM00100">
    <property type="entry name" value="cNMP"/>
    <property type="match status" value="1"/>
</dbReference>
<dbReference type="PROSITE" id="PS00889">
    <property type="entry name" value="CNMP_BINDING_2"/>
    <property type="match status" value="1"/>
</dbReference>
<dbReference type="PANTHER" id="PTHR45638">
    <property type="entry name" value="CYCLIC NUCLEOTIDE-GATED CATION CHANNEL SUBUNIT A"/>
    <property type="match status" value="1"/>
</dbReference>
<keyword evidence="5" id="KW-0406">Ion transport</keyword>
<dbReference type="InterPro" id="IPR003938">
    <property type="entry name" value="K_chnl_volt-dep_EAG/ELK/ERG"/>
</dbReference>
<dbReference type="SUPFAM" id="SSF51206">
    <property type="entry name" value="cAMP-binding domain-like"/>
    <property type="match status" value="1"/>
</dbReference>
<evidence type="ECO:0000256" key="6">
    <source>
        <dbReference type="ARBA" id="ARBA00023136"/>
    </source>
</evidence>
<comment type="caution">
    <text evidence="12">The sequence shown here is derived from an EMBL/GenBank/DDBJ whole genome shotgun (WGS) entry which is preliminary data.</text>
</comment>
<dbReference type="PANTHER" id="PTHR45638:SF11">
    <property type="entry name" value="CYCLIC NUCLEOTIDE-GATED CATION CHANNEL SUBUNIT A"/>
    <property type="match status" value="1"/>
</dbReference>
<evidence type="ECO:0000256" key="8">
    <source>
        <dbReference type="ARBA" id="ARBA00023303"/>
    </source>
</evidence>
<dbReference type="PRINTS" id="PR01463">
    <property type="entry name" value="EAGCHANLFMLY"/>
</dbReference>
<evidence type="ECO:0000259" key="11">
    <source>
        <dbReference type="PROSITE" id="PS50042"/>
    </source>
</evidence>
<dbReference type="Proteomes" id="UP001159427">
    <property type="component" value="Unassembled WGS sequence"/>
</dbReference>
<dbReference type="InterPro" id="IPR018490">
    <property type="entry name" value="cNMP-bd_dom_sf"/>
</dbReference>
<keyword evidence="7" id="KW-1071">Ligand-gated ion channel</keyword>
<dbReference type="PROSITE" id="PS00888">
    <property type="entry name" value="CNMP_BINDING_1"/>
    <property type="match status" value="1"/>
</dbReference>
<evidence type="ECO:0000256" key="10">
    <source>
        <dbReference type="SAM" id="Phobius"/>
    </source>
</evidence>
<evidence type="ECO:0000256" key="7">
    <source>
        <dbReference type="ARBA" id="ARBA00023286"/>
    </source>
</evidence>
<keyword evidence="9" id="KW-0175">Coiled coil</keyword>
<feature type="transmembrane region" description="Helical" evidence="10">
    <location>
        <begin position="115"/>
        <end position="135"/>
    </location>
</feature>
<dbReference type="InterPro" id="IPR018488">
    <property type="entry name" value="cNMP-bd_CS"/>
</dbReference>
<evidence type="ECO:0000313" key="13">
    <source>
        <dbReference type="Proteomes" id="UP001159427"/>
    </source>
</evidence>
<protein>
    <recommendedName>
        <fullName evidence="11">Cyclic nucleotide-binding domain-containing protein</fullName>
    </recommendedName>
</protein>
<keyword evidence="6 10" id="KW-0472">Membrane</keyword>
<keyword evidence="2" id="KW-0813">Transport</keyword>
<organism evidence="12 13">
    <name type="scientific">Porites evermanni</name>
    <dbReference type="NCBI Taxonomy" id="104178"/>
    <lineage>
        <taxon>Eukaryota</taxon>
        <taxon>Metazoa</taxon>
        <taxon>Cnidaria</taxon>
        <taxon>Anthozoa</taxon>
        <taxon>Hexacorallia</taxon>
        <taxon>Scleractinia</taxon>
        <taxon>Fungiina</taxon>
        <taxon>Poritidae</taxon>
        <taxon>Porites</taxon>
    </lineage>
</organism>
<evidence type="ECO:0000313" key="12">
    <source>
        <dbReference type="EMBL" id="CAH3020608.1"/>
    </source>
</evidence>
<dbReference type="SUPFAM" id="SSF81324">
    <property type="entry name" value="Voltage-gated potassium channels"/>
    <property type="match status" value="1"/>
</dbReference>
<dbReference type="InterPro" id="IPR000595">
    <property type="entry name" value="cNMP-bd_dom"/>
</dbReference>
<name>A0ABN8LTJ8_9CNID</name>
<dbReference type="Pfam" id="PF00027">
    <property type="entry name" value="cNMP_binding"/>
    <property type="match status" value="1"/>
</dbReference>
<reference evidence="12 13" key="1">
    <citation type="submission" date="2022-05" db="EMBL/GenBank/DDBJ databases">
        <authorList>
            <consortium name="Genoscope - CEA"/>
            <person name="William W."/>
        </authorList>
    </citation>
    <scope>NUCLEOTIDE SEQUENCE [LARGE SCALE GENOMIC DNA]</scope>
</reference>
<accession>A0ABN8LTJ8</accession>
<sequence>MNEGTSRTSKVRFSANTDTFSEDEEADIRHKRLLRYFYKGGRRYSEAEKAFLSRVRIPSVGLLADGETKVGRLRFFDPGGDKLYYWLLIVSIAVVYNSWALILRTSFPEIQERHAIIWIVIDYFCDVIYIADVFVSSRTGYMEDGIMQRDIQKMRRHYLHTSAFYLDAASIVPLDIAYIFIKHEPAIRMNRLIKYHRFWRFLDRTESRTSYPNLFRLASLMQFILVLIHWNACIYFIVSREIGFGTDTWVYPGINGTLTERHLSLTRKYIYSFYWSTLTLTTIGEVPPPHTNVEFIIVTLDYLIGVLLFATIVGNVGSIITNQNAGKVDFQNKMDGIKAYMRFHKIPQHLQQRVIKWFDYLWMNKKHPDEEELLHSLPDKLRAELAIHVHLDSLRKVAIFQDCEAGFLSELVLRLRPQLFSPGDYVCRKGEVGREMYIVNRGKLEVVSETGTKIYAVLEAGSYFGEISVLCMSAAGNRRTASVRSVGYSELFCLSKNDLMEVLDEYPEIKTKIESIAKQRLENDKRRTSVLLSNKHNRTETDCADSEPRVKSRSFAKMEEKIATLEREKETLLTELKKQREEFSDRLADLECSMSHLSRERRGDNVRPASRSFDFVWKRR</sequence>
<feature type="transmembrane region" description="Helical" evidence="10">
    <location>
        <begin position="214"/>
        <end position="238"/>
    </location>
</feature>
<dbReference type="EMBL" id="CALNXI010000153">
    <property type="protein sequence ID" value="CAH3020608.1"/>
    <property type="molecule type" value="Genomic_DNA"/>
</dbReference>
<feature type="domain" description="Cyclic nucleotide-binding" evidence="11">
    <location>
        <begin position="399"/>
        <end position="520"/>
    </location>
</feature>
<feature type="transmembrane region" description="Helical" evidence="10">
    <location>
        <begin position="163"/>
        <end position="181"/>
    </location>
</feature>
<evidence type="ECO:0000256" key="9">
    <source>
        <dbReference type="SAM" id="Coils"/>
    </source>
</evidence>
<dbReference type="Gene3D" id="1.10.287.70">
    <property type="match status" value="1"/>
</dbReference>
<keyword evidence="4 10" id="KW-1133">Transmembrane helix</keyword>
<dbReference type="Gene3D" id="1.10.287.630">
    <property type="entry name" value="Helix hairpin bin"/>
    <property type="match status" value="1"/>
</dbReference>
<evidence type="ECO:0000256" key="1">
    <source>
        <dbReference type="ARBA" id="ARBA00004141"/>
    </source>
</evidence>
<dbReference type="Gene3D" id="2.60.120.10">
    <property type="entry name" value="Jelly Rolls"/>
    <property type="match status" value="1"/>
</dbReference>
<evidence type="ECO:0000256" key="4">
    <source>
        <dbReference type="ARBA" id="ARBA00022989"/>
    </source>
</evidence>
<dbReference type="Pfam" id="PF00520">
    <property type="entry name" value="Ion_trans"/>
    <property type="match status" value="1"/>
</dbReference>
<feature type="transmembrane region" description="Helical" evidence="10">
    <location>
        <begin position="83"/>
        <end position="103"/>
    </location>
</feature>
<evidence type="ECO:0000256" key="2">
    <source>
        <dbReference type="ARBA" id="ARBA00022448"/>
    </source>
</evidence>
<evidence type="ECO:0000256" key="5">
    <source>
        <dbReference type="ARBA" id="ARBA00023065"/>
    </source>
</evidence>
<comment type="subcellular location">
    <subcellularLocation>
        <location evidence="1">Membrane</location>
        <topology evidence="1">Multi-pass membrane protein</topology>
    </subcellularLocation>
</comment>
<dbReference type="InterPro" id="IPR005821">
    <property type="entry name" value="Ion_trans_dom"/>
</dbReference>